<dbReference type="SUPFAM" id="SSF49452">
    <property type="entry name" value="Starch-binding domain-like"/>
    <property type="match status" value="2"/>
</dbReference>
<feature type="transmembrane region" description="Helical" evidence="15">
    <location>
        <begin position="1246"/>
        <end position="1265"/>
    </location>
</feature>
<evidence type="ECO:0000256" key="10">
    <source>
        <dbReference type="ARBA" id="ARBA00023965"/>
    </source>
</evidence>
<keyword evidence="15" id="KW-1133">Transmembrane helix</keyword>
<comment type="caution">
    <text evidence="17">The sequence shown here is derived from an EMBL/GenBank/DDBJ whole genome shotgun (WGS) entry which is preliminary data.</text>
</comment>
<dbReference type="Pfam" id="PF21653">
    <property type="entry name" value="pulA_all-beta"/>
    <property type="match status" value="1"/>
</dbReference>
<evidence type="ECO:0000259" key="16">
    <source>
        <dbReference type="SMART" id="SM00642"/>
    </source>
</evidence>
<dbReference type="SUPFAM" id="SSF81296">
    <property type="entry name" value="E set domains"/>
    <property type="match status" value="1"/>
</dbReference>
<dbReference type="InterPro" id="IPR044060">
    <property type="entry name" value="Bacterial_rp_domain"/>
</dbReference>
<dbReference type="Proteomes" id="UP000019254">
    <property type="component" value="Unassembled WGS sequence"/>
</dbReference>
<evidence type="ECO:0000256" key="8">
    <source>
        <dbReference type="ARBA" id="ARBA00023088"/>
    </source>
</evidence>
<dbReference type="CDD" id="cd10315">
    <property type="entry name" value="CBM41_pullulanase"/>
    <property type="match status" value="2"/>
</dbReference>
<evidence type="ECO:0000256" key="13">
    <source>
        <dbReference type="ARBA" id="ARBA00031076"/>
    </source>
</evidence>
<dbReference type="InterPro" id="IPR004193">
    <property type="entry name" value="Glyco_hydro_13_N"/>
</dbReference>
<keyword evidence="4" id="KW-0964">Secreted</keyword>
<keyword evidence="18" id="KW-1185">Reference proteome</keyword>
<feature type="region of interest" description="Disordered" evidence="14">
    <location>
        <begin position="1194"/>
        <end position="1221"/>
    </location>
</feature>
<dbReference type="GO" id="GO:0030246">
    <property type="term" value="F:carbohydrate binding"/>
    <property type="evidence" value="ECO:0007669"/>
    <property type="project" value="InterPro"/>
</dbReference>
<dbReference type="InterPro" id="IPR049117">
    <property type="entry name" value="pulA_all-beta"/>
</dbReference>
<keyword evidence="6" id="KW-0378">Hydrolase</keyword>
<dbReference type="NCBIfam" id="TIGR01167">
    <property type="entry name" value="LPXTG_anchor"/>
    <property type="match status" value="1"/>
</dbReference>
<dbReference type="InterPro" id="IPR013783">
    <property type="entry name" value="Ig-like_fold"/>
</dbReference>
<dbReference type="RefSeq" id="WP_051999448.1">
    <property type="nucleotide sequence ID" value="NZ_AODE01000029.1"/>
</dbReference>
<dbReference type="Pfam" id="PF02922">
    <property type="entry name" value="CBM_48"/>
    <property type="match status" value="1"/>
</dbReference>
<gene>
    <name evidence="17" type="ORF">PCORN_14424</name>
</gene>
<dbReference type="AlphaFoldDB" id="W7BTX6"/>
<dbReference type="GO" id="GO:0051060">
    <property type="term" value="F:pullulanase activity"/>
    <property type="evidence" value="ECO:0007669"/>
    <property type="project" value="UniProtKB-EC"/>
</dbReference>
<reference evidence="17 18" key="1">
    <citation type="journal article" date="2014" name="Int. J. Syst. Evol. Microbiol.">
        <title>Listeria floridensis sp. nov., Listeria aquatica sp. nov., Listeria cornellensis sp. nov., Listeria riparia sp. nov. and Listeria grandensis sp. nov., from agricultural and natural environments.</title>
        <authorList>
            <person name="den Bakker H.C."/>
            <person name="Warchocki S."/>
            <person name="Wright E.M."/>
            <person name="Allred A.F."/>
            <person name="Ahlstrom C."/>
            <person name="Manuel C.S."/>
            <person name="Stasiewicz M.J."/>
            <person name="Burrell A."/>
            <person name="Roof S."/>
            <person name="Strawn L."/>
            <person name="Fortes E.D."/>
            <person name="Nightingale K.K."/>
            <person name="Kephart D."/>
            <person name="Wiedmann M."/>
        </authorList>
    </citation>
    <scope>NUCLEOTIDE SEQUENCE [LARGE SCALE GENOMIC DNA]</scope>
    <source>
        <strain evidence="18">FSL F6-969</strain>
    </source>
</reference>
<organism evidence="17 18">
    <name type="scientific">Listeria cornellensis FSL F6-0969</name>
    <dbReference type="NCBI Taxonomy" id="1265820"/>
    <lineage>
        <taxon>Bacteria</taxon>
        <taxon>Bacillati</taxon>
        <taxon>Bacillota</taxon>
        <taxon>Bacilli</taxon>
        <taxon>Bacillales</taxon>
        <taxon>Listeriaceae</taxon>
        <taxon>Listeria</taxon>
    </lineage>
</organism>
<evidence type="ECO:0000256" key="6">
    <source>
        <dbReference type="ARBA" id="ARBA00022801"/>
    </source>
</evidence>
<dbReference type="InterPro" id="IPR011840">
    <property type="entry name" value="PulA_typeI"/>
</dbReference>
<dbReference type="EC" id="3.2.1.41" evidence="11"/>
<keyword evidence="3" id="KW-0134">Cell wall</keyword>
<dbReference type="Gene3D" id="3.20.20.80">
    <property type="entry name" value="Glycosidases"/>
    <property type="match status" value="1"/>
</dbReference>
<dbReference type="CDD" id="cd11341">
    <property type="entry name" value="AmyAc_Pullulanase_LD-like"/>
    <property type="match status" value="1"/>
</dbReference>
<evidence type="ECO:0000256" key="12">
    <source>
        <dbReference type="ARBA" id="ARBA00029618"/>
    </source>
</evidence>
<dbReference type="Pfam" id="PF03714">
    <property type="entry name" value="PUD"/>
    <property type="match status" value="2"/>
</dbReference>
<dbReference type="GO" id="GO:0005975">
    <property type="term" value="P:carbohydrate metabolic process"/>
    <property type="evidence" value="ECO:0007669"/>
    <property type="project" value="InterPro"/>
</dbReference>
<dbReference type="InterPro" id="IPR013784">
    <property type="entry name" value="Carb-bd-like_fold"/>
</dbReference>
<evidence type="ECO:0000256" key="14">
    <source>
        <dbReference type="SAM" id="MobiDB-lite"/>
    </source>
</evidence>
<dbReference type="SMART" id="SM00642">
    <property type="entry name" value="Aamy"/>
    <property type="match status" value="1"/>
</dbReference>
<dbReference type="InterPro" id="IPR017853">
    <property type="entry name" value="GH"/>
</dbReference>
<dbReference type="InterPro" id="IPR014756">
    <property type="entry name" value="Ig_E-set"/>
</dbReference>
<name>W7BTX6_9LIST</name>
<evidence type="ECO:0000256" key="9">
    <source>
        <dbReference type="ARBA" id="ARBA00023295"/>
    </source>
</evidence>
<evidence type="ECO:0000256" key="4">
    <source>
        <dbReference type="ARBA" id="ARBA00022525"/>
    </source>
</evidence>
<feature type="domain" description="Glycosyl hydrolase family 13 catalytic" evidence="16">
    <location>
        <begin position="511"/>
        <end position="916"/>
    </location>
</feature>
<dbReference type="InterPro" id="IPR006047">
    <property type="entry name" value="GH13_cat_dom"/>
</dbReference>
<evidence type="ECO:0000313" key="18">
    <source>
        <dbReference type="Proteomes" id="UP000019254"/>
    </source>
</evidence>
<dbReference type="Pfam" id="PF18998">
    <property type="entry name" value="Flg_new_2"/>
    <property type="match status" value="1"/>
</dbReference>
<evidence type="ECO:0000256" key="11">
    <source>
        <dbReference type="ARBA" id="ARBA00024062"/>
    </source>
</evidence>
<comment type="similarity">
    <text evidence="2">Belongs to the glycosyl hydrolase 13 family.</text>
</comment>
<keyword evidence="8" id="KW-0572">Peptidoglycan-anchor</keyword>
<keyword evidence="5" id="KW-0732">Signal</keyword>
<dbReference type="EMBL" id="AODE01000029">
    <property type="protein sequence ID" value="EUJ26716.1"/>
    <property type="molecule type" value="Genomic_DNA"/>
</dbReference>
<dbReference type="PANTHER" id="PTHR43002">
    <property type="entry name" value="GLYCOGEN DEBRANCHING ENZYME"/>
    <property type="match status" value="1"/>
</dbReference>
<dbReference type="NCBIfam" id="TIGR02104">
    <property type="entry name" value="pulA_typeI"/>
    <property type="match status" value="1"/>
</dbReference>
<keyword evidence="15" id="KW-0812">Transmembrane</keyword>
<comment type="subcellular location">
    <subcellularLocation>
        <location evidence="1">Secreted</location>
        <location evidence="1">Cell wall</location>
        <topology evidence="1">Peptidoglycan-anchor</topology>
    </subcellularLocation>
</comment>
<comment type="catalytic activity">
    <reaction evidence="10">
        <text>Hydrolysis of (1-&gt;6)-alpha-D-glucosidic linkages in pullulan, amylopectin and glycogen, and in the alpha- and beta-limit dextrins of amylopectin and glycogen.</text>
        <dbReference type="EC" id="3.2.1.41"/>
    </reaction>
</comment>
<evidence type="ECO:0000313" key="17">
    <source>
        <dbReference type="EMBL" id="EUJ26716.1"/>
    </source>
</evidence>
<protein>
    <recommendedName>
        <fullName evidence="11">pullulanase</fullName>
        <ecNumber evidence="11">3.2.1.41</ecNumber>
    </recommendedName>
    <alternativeName>
        <fullName evidence="12">Alpha-dextrin endo-1,6-alpha-glucosidase</fullName>
    </alternativeName>
    <alternativeName>
        <fullName evidence="13">Pullulan 6-glucanohydrolase</fullName>
    </alternativeName>
</protein>
<proteinExistence type="inferred from homology"/>
<keyword evidence="9" id="KW-0326">Glycosidase</keyword>
<keyword evidence="7" id="KW-0106">Calcium</keyword>
<evidence type="ECO:0000256" key="15">
    <source>
        <dbReference type="SAM" id="Phobius"/>
    </source>
</evidence>
<evidence type="ECO:0000256" key="2">
    <source>
        <dbReference type="ARBA" id="ARBA00008061"/>
    </source>
</evidence>
<dbReference type="Gene3D" id="2.60.40.10">
    <property type="entry name" value="Immunoglobulins"/>
    <property type="match status" value="1"/>
</dbReference>
<dbReference type="Gene3D" id="2.60.40.1110">
    <property type="match status" value="2"/>
</dbReference>
<dbReference type="InterPro" id="IPR005323">
    <property type="entry name" value="CBM41_pullulanase"/>
</dbReference>
<keyword evidence="15" id="KW-0472">Membrane</keyword>
<dbReference type="OrthoDB" id="9761875at2"/>
<dbReference type="InterPro" id="IPR019931">
    <property type="entry name" value="LPXTG_anchor"/>
</dbReference>
<dbReference type="STRING" id="1265820.PCORN_14424"/>
<evidence type="ECO:0000256" key="3">
    <source>
        <dbReference type="ARBA" id="ARBA00022512"/>
    </source>
</evidence>
<dbReference type="InterPro" id="IPR013780">
    <property type="entry name" value="Glyco_hydro_b"/>
</dbReference>
<evidence type="ECO:0000256" key="7">
    <source>
        <dbReference type="ARBA" id="ARBA00022837"/>
    </source>
</evidence>
<evidence type="ECO:0000256" key="1">
    <source>
        <dbReference type="ARBA" id="ARBA00004168"/>
    </source>
</evidence>
<dbReference type="SUPFAM" id="SSF51445">
    <property type="entry name" value="(Trans)glycosidases"/>
    <property type="match status" value="1"/>
</dbReference>
<sequence>MKKIWRKYLVVLIVLLFGVQSFGIGIQGFAEETAAPETKAVDQSKVIGSLNDRVLAGNKENKTKVIVHYNPKDQTSKAWQMWVWNNDGVAGHEVVFENTSAYGDYSKVAVIDAEGVQEELGFLIKNGSGWGGDRDIPEDRYIKTKDGITEVWLEFGKEEMSAKPTNLADLQSHENLEVTFYYHRDDKDYSDWFVNSWADGATSTQKLDFKDGQSDGDWQTVTSNFSGTNLSNMGFNIARDVNGTWEKDGTEDGRMVYLFTDDGKAEVWIVSGDKTNYRNPNFADATKQIKTASLASFKEVKVTLNRDATALDLMADVTLTEDGNAVSISNIRRDVANPAVFYIETTQDLPIQAALTVTTDGFGEKLVDTTSIVRNPDFDAKYAYTGTEPLGATYNAEQSVWRLWAPTAASVKLTTYQDNLPNSPALQSYEMTPKAQGIWEFTAKIPSGTAYTYDLVFADGKKTVSQDPYAKAATANGNRSVILDPAVMVPANWEANRMPAFTNPTDAIIYEMHIRDFSIANKDTVNKGKYLGVVQQGTKTANGDATGIDYLKNLGITHVQILPMFDYASLNEENHESASEQLGALPYNWGYDPKNYNVPEGSYSTNPYNPVTRIQEAKQMVQGLHSNGLRVIMDVVYNHVFDAGAHSFEKTVPGYYFRYGDDGKLSNGTGVGNDTASERAMMRKYMVDSVAYWAKEYHMDGFRFDLMGIHDVDTMNAMKAELNKIDPSIIVLGEGWDLGTPLASDVKANQKNASKMPEIAHFNDSIRDAIKGSTWGGQESEPGFVNGATGKEALIAKNLLAGSLRDQGQGIYDFAKPGQVIQYAEAHDNLTLWDKLSYSNPTDSDQDKKKMQKMATSMVLLSQGVPFIHAGQEFFRTKDRDENSYQSSDAINKLDWERYAENIDSVQDIEAVMQLRNSEPLFRLTNYTEINQKMKIIKQDENVVAYELKDGATSYVVLFNANKAEKEVVIPANKYWARIGETTTDLTAETSTVKVGALSTLVLKNGEATFEIEASAGAGGTITPSGKQAYAAGEKPSYKVSADAGYRVQQVSVDGKAVTLSGDTYTFEALTAGHIVEAIFEVIPQHNKMESLDKISLPLAELVAQPGQNAKERYLLQKLAAHGYYQLEGDTEQHDLDIVLTVANLDWETPKVGVYEGVIQFASEMQSRAVGTTKPVQITLTAAAPAPGEIEVVNPVKPTNPPGKVDGGTTTIPPKKDTNLEGNKVEAKPVKEISKQALPTTGDSSFSLWILLLGSTLIIGSMVLLTSTRRKRHN</sequence>
<evidence type="ECO:0000256" key="5">
    <source>
        <dbReference type="ARBA" id="ARBA00022729"/>
    </source>
</evidence>
<dbReference type="Pfam" id="PF00746">
    <property type="entry name" value="Gram_pos_anchor"/>
    <property type="match status" value="1"/>
</dbReference>
<dbReference type="Gene3D" id="2.60.40.1180">
    <property type="entry name" value="Golgi alpha-mannosidase II"/>
    <property type="match status" value="1"/>
</dbReference>
<dbReference type="PATRIC" id="fig|1265820.5.peg.2847"/>
<dbReference type="Pfam" id="PF00128">
    <property type="entry name" value="Alpha-amylase"/>
    <property type="match status" value="1"/>
</dbReference>
<accession>W7BTX6</accession>
<dbReference type="CDD" id="cd02860">
    <property type="entry name" value="E_set_Pullulanase"/>
    <property type="match status" value="1"/>
</dbReference>